<proteinExistence type="predicted"/>
<organism evidence="1 2">
    <name type="scientific">Actinomadura chibensis</name>
    <dbReference type="NCBI Taxonomy" id="392828"/>
    <lineage>
        <taxon>Bacteria</taxon>
        <taxon>Bacillati</taxon>
        <taxon>Actinomycetota</taxon>
        <taxon>Actinomycetes</taxon>
        <taxon>Streptosporangiales</taxon>
        <taxon>Thermomonosporaceae</taxon>
        <taxon>Actinomadura</taxon>
    </lineage>
</organism>
<sequence length="248" mass="27355">MTEATAGPIHACEIPDVFCFDNRYWVHVLYPNEPSNADTAGIPMTAAALSLLGGQTGKDVVAVTEVGGDEHELILVTSQEPYICGLREALRYRTTEPRTGDHVWLSRPWDDDHERPALSIRVVRGHAASLSQAIIYSTGAHFLQTPESDQELLSAIKNLLLLSDKTTWAGVLRHLAHRGDDPLAELVSRYIDGGCQFSHAPVVIPDVEQETPNTSTIRQPRLPVMQDESNNKLRSFLRLIQGDGKGDE</sequence>
<dbReference type="AlphaFoldDB" id="A0A5D0NX18"/>
<keyword evidence="2" id="KW-1185">Reference proteome</keyword>
<accession>A0A5D0NX18</accession>
<dbReference type="Proteomes" id="UP000323380">
    <property type="component" value="Unassembled WGS sequence"/>
</dbReference>
<dbReference type="EMBL" id="VSFG01000001">
    <property type="protein sequence ID" value="TYB49190.1"/>
    <property type="molecule type" value="Genomic_DNA"/>
</dbReference>
<protein>
    <submittedName>
        <fullName evidence="1">Uncharacterized protein</fullName>
    </submittedName>
</protein>
<name>A0A5D0NX18_9ACTN</name>
<gene>
    <name evidence="1" type="ORF">FXF69_08725</name>
</gene>
<reference evidence="1 2" key="1">
    <citation type="submission" date="2019-08" db="EMBL/GenBank/DDBJ databases">
        <title>Actinomadura sp. nov. CYP1-5 isolated from mountain soil.</title>
        <authorList>
            <person name="Songsumanus A."/>
            <person name="Kuncharoen N."/>
            <person name="Kudo T."/>
            <person name="Yuki M."/>
            <person name="Igarashi Y."/>
            <person name="Tanasupawat S."/>
        </authorList>
    </citation>
    <scope>NUCLEOTIDE SEQUENCE [LARGE SCALE GENOMIC DNA]</scope>
    <source>
        <strain evidence="1 2">JCM 14158</strain>
    </source>
</reference>
<comment type="caution">
    <text evidence="1">The sequence shown here is derived from an EMBL/GenBank/DDBJ whole genome shotgun (WGS) entry which is preliminary data.</text>
</comment>
<evidence type="ECO:0000313" key="1">
    <source>
        <dbReference type="EMBL" id="TYB49190.1"/>
    </source>
</evidence>
<dbReference type="RefSeq" id="WP_148344158.1">
    <property type="nucleotide sequence ID" value="NZ_VSFG01000001.1"/>
</dbReference>
<evidence type="ECO:0000313" key="2">
    <source>
        <dbReference type="Proteomes" id="UP000323380"/>
    </source>
</evidence>